<dbReference type="RefSeq" id="WP_027470604.1">
    <property type="nucleotide sequence ID" value="NZ_BAMD01000090.1"/>
</dbReference>
<organism evidence="1 2">
    <name type="scientific">Saccharicrinis fermentans DSM 9555 = JCM 21142</name>
    <dbReference type="NCBI Taxonomy" id="869213"/>
    <lineage>
        <taxon>Bacteria</taxon>
        <taxon>Pseudomonadati</taxon>
        <taxon>Bacteroidota</taxon>
        <taxon>Bacteroidia</taxon>
        <taxon>Marinilabiliales</taxon>
        <taxon>Marinilabiliaceae</taxon>
        <taxon>Saccharicrinis</taxon>
    </lineage>
</organism>
<accession>W7YSP3</accession>
<dbReference type="AlphaFoldDB" id="W7YSP3"/>
<evidence type="ECO:0000313" key="2">
    <source>
        <dbReference type="Proteomes" id="UP000019402"/>
    </source>
</evidence>
<reference evidence="1 2" key="1">
    <citation type="journal article" date="2014" name="Genome Announc.">
        <title>Draft Genome Sequence of Cytophaga fermentans JCM 21142T, a Facultative Anaerobe Isolated from Marine Mud.</title>
        <authorList>
            <person name="Starns D."/>
            <person name="Oshima K."/>
            <person name="Suda W."/>
            <person name="Iino T."/>
            <person name="Yuki M."/>
            <person name="Inoue J."/>
            <person name="Kitamura K."/>
            <person name="Iida T."/>
            <person name="Darby A."/>
            <person name="Hattori M."/>
            <person name="Ohkuma M."/>
        </authorList>
    </citation>
    <scope>NUCLEOTIDE SEQUENCE [LARGE SCALE GENOMIC DNA]</scope>
    <source>
        <strain evidence="1 2">JCM 21142</strain>
    </source>
</reference>
<name>W7YSP3_9BACT</name>
<dbReference type="EMBL" id="BAMD01000090">
    <property type="protein sequence ID" value="GAF05484.1"/>
    <property type="molecule type" value="Genomic_DNA"/>
</dbReference>
<dbReference type="STRING" id="869213.GCA_000517085_00593"/>
<dbReference type="Proteomes" id="UP000019402">
    <property type="component" value="Unassembled WGS sequence"/>
</dbReference>
<dbReference type="OrthoDB" id="10018304at2"/>
<proteinExistence type="predicted"/>
<protein>
    <submittedName>
        <fullName evidence="1">Uncharacterized protein</fullName>
    </submittedName>
</protein>
<gene>
    <name evidence="1" type="ORF">JCM21142_104219</name>
</gene>
<comment type="caution">
    <text evidence="1">The sequence shown here is derived from an EMBL/GenBank/DDBJ whole genome shotgun (WGS) entry which is preliminary data.</text>
</comment>
<sequence length="260" mass="30225">MAGLALFIGGSKALGADTKTSDVDYFIIKTSSLEDELQFIVSQLTKEADIEERSLDWLVSFYEKVKDFKIRIDGKHPAIDYWDLRFISRVLIGKQLVFCEQIDSILENITGYITAIQNQFVSANFLNKYEDLLGLCLDNRFEEFYLEISELLKFALQVSLVKRNQIIELNSKWILFQIKQEHNLELNQLINEFYKHFYSRKFEKMSLLYLMRIVKTIALASSQKEDELTAKVISKPEICPLGIKGYKVAMNIFTKDIMIL</sequence>
<evidence type="ECO:0000313" key="1">
    <source>
        <dbReference type="EMBL" id="GAF05484.1"/>
    </source>
</evidence>
<keyword evidence="2" id="KW-1185">Reference proteome</keyword>